<organism evidence="1 2">
    <name type="scientific">Beauveria bassiana</name>
    <name type="common">White muscardine disease fungus</name>
    <name type="synonym">Tritirachium shiotae</name>
    <dbReference type="NCBI Taxonomy" id="176275"/>
    <lineage>
        <taxon>Eukaryota</taxon>
        <taxon>Fungi</taxon>
        <taxon>Dikarya</taxon>
        <taxon>Ascomycota</taxon>
        <taxon>Pezizomycotina</taxon>
        <taxon>Sordariomycetes</taxon>
        <taxon>Hypocreomycetidae</taxon>
        <taxon>Hypocreales</taxon>
        <taxon>Cordycipitaceae</taxon>
        <taxon>Beauveria</taxon>
    </lineage>
</organism>
<evidence type="ECO:0000313" key="1">
    <source>
        <dbReference type="EMBL" id="PQK12078.1"/>
    </source>
</evidence>
<dbReference type="PANTHER" id="PTHR21310">
    <property type="entry name" value="AMINOGLYCOSIDE PHOSPHOTRANSFERASE-RELATED-RELATED"/>
    <property type="match status" value="1"/>
</dbReference>
<dbReference type="InterPro" id="IPR011009">
    <property type="entry name" value="Kinase-like_dom_sf"/>
</dbReference>
<dbReference type="SUPFAM" id="SSF56112">
    <property type="entry name" value="Protein kinase-like (PK-like)"/>
    <property type="match status" value="1"/>
</dbReference>
<evidence type="ECO:0000313" key="2">
    <source>
        <dbReference type="Proteomes" id="UP000237441"/>
    </source>
</evidence>
<name>A0A2S7Y7B8_BEABA</name>
<dbReference type="Proteomes" id="UP000237441">
    <property type="component" value="Unassembled WGS sequence"/>
</dbReference>
<accession>A0A2S7Y7B8</accession>
<comment type="caution">
    <text evidence="1">The sequence shown here is derived from an EMBL/GenBank/DDBJ whole genome shotgun (WGS) entry which is preliminary data.</text>
</comment>
<dbReference type="EMBL" id="JRHA01000003">
    <property type="protein sequence ID" value="PQK12078.1"/>
    <property type="molecule type" value="Genomic_DNA"/>
</dbReference>
<sequence length="318" mass="35679">MNRQPASPLVAQAGHHSAVIRPPLCLQHLCQQLQRTMKPENFPITRAQIEKLCDVIVDSIDKDAVCQLVSSHSGGLQCQVSSIDRGSYNISICLDFDGNIPKRLLRLPLRPAVRDCWTKVQSEAATLEYIRMHTSISVPKVWAYGKNARVTSDPLVSQPYLLCDYIPGHSLTMKHVLQAKPEQRLKLFSDLISIYSQIFQLRFSVAGSLMPSSDKHDGPRVDGLLSMAENELVVSTRRSTPGPRILHSAESYVQYQLDIVSKSARLPLIDGTLNDVRDQVFALDHLELEARRSLGDLATRRRLIHPLTSRLALCQHYC</sequence>
<dbReference type="InterPro" id="IPR051678">
    <property type="entry name" value="AGP_Transferase"/>
</dbReference>
<reference evidence="1 2" key="1">
    <citation type="submission" date="2016-07" db="EMBL/GenBank/DDBJ databases">
        <title>Comparative genomics of the entomopathogenic fungus Beauveria bassiana.</title>
        <authorList>
            <person name="Valero Jimenez C.A."/>
            <person name="Zwaan B.J."/>
            <person name="Van Kan J.A."/>
            <person name="Takken W."/>
            <person name="Debets A.J."/>
            <person name="Schoustra S.E."/>
            <person name="Koenraadt C.J."/>
        </authorList>
    </citation>
    <scope>NUCLEOTIDE SEQUENCE [LARGE SCALE GENOMIC DNA]</scope>
    <source>
        <strain evidence="1 2">ARSEF 8028</strain>
    </source>
</reference>
<evidence type="ECO:0008006" key="3">
    <source>
        <dbReference type="Google" id="ProtNLM"/>
    </source>
</evidence>
<dbReference type="OrthoDB" id="10003767at2759"/>
<proteinExistence type="predicted"/>
<dbReference type="AlphaFoldDB" id="A0A2S7Y7B8"/>
<protein>
    <recommendedName>
        <fullName evidence="3">Phosphotransferase enzyme family protein</fullName>
    </recommendedName>
</protein>
<gene>
    <name evidence="1" type="ORF">BB8028_0003g06960</name>
</gene>
<dbReference type="PANTHER" id="PTHR21310:SF15">
    <property type="entry name" value="AMINOGLYCOSIDE PHOSPHOTRANSFERASE DOMAIN-CONTAINING PROTEIN"/>
    <property type="match status" value="1"/>
</dbReference>